<dbReference type="InterPro" id="IPR050474">
    <property type="entry name" value="Hel308_SKI2-like"/>
</dbReference>
<evidence type="ECO:0000313" key="8">
    <source>
        <dbReference type="Proteomes" id="UP001219518"/>
    </source>
</evidence>
<proteinExistence type="predicted"/>
<organism evidence="7 8">
    <name type="scientific">Frankliniella fusca</name>
    <dbReference type="NCBI Taxonomy" id="407009"/>
    <lineage>
        <taxon>Eukaryota</taxon>
        <taxon>Metazoa</taxon>
        <taxon>Ecdysozoa</taxon>
        <taxon>Arthropoda</taxon>
        <taxon>Hexapoda</taxon>
        <taxon>Insecta</taxon>
        <taxon>Pterygota</taxon>
        <taxon>Neoptera</taxon>
        <taxon>Paraneoptera</taxon>
        <taxon>Thysanoptera</taxon>
        <taxon>Terebrantia</taxon>
        <taxon>Thripoidea</taxon>
        <taxon>Thripidae</taxon>
        <taxon>Frankliniella</taxon>
    </lineage>
</organism>
<keyword evidence="2" id="KW-0378">Hydrolase</keyword>
<dbReference type="GO" id="GO:0016787">
    <property type="term" value="F:hydrolase activity"/>
    <property type="evidence" value="ECO:0007669"/>
    <property type="project" value="UniProtKB-KW"/>
</dbReference>
<evidence type="ECO:0000313" key="7">
    <source>
        <dbReference type="EMBL" id="KAK3925565.1"/>
    </source>
</evidence>
<dbReference type="PANTHER" id="PTHR47961:SF6">
    <property type="entry name" value="DNA-DIRECTED DNA POLYMERASE"/>
    <property type="match status" value="1"/>
</dbReference>
<feature type="region of interest" description="Disordered" evidence="5">
    <location>
        <begin position="63"/>
        <end position="86"/>
    </location>
</feature>
<dbReference type="GO" id="GO:0005524">
    <property type="term" value="F:ATP binding"/>
    <property type="evidence" value="ECO:0007669"/>
    <property type="project" value="UniProtKB-KW"/>
</dbReference>
<evidence type="ECO:0000256" key="1">
    <source>
        <dbReference type="ARBA" id="ARBA00022741"/>
    </source>
</evidence>
<evidence type="ECO:0000259" key="6">
    <source>
        <dbReference type="PROSITE" id="PS51194"/>
    </source>
</evidence>
<evidence type="ECO:0000256" key="4">
    <source>
        <dbReference type="ARBA" id="ARBA00022840"/>
    </source>
</evidence>
<reference evidence="7" key="1">
    <citation type="submission" date="2021-07" db="EMBL/GenBank/DDBJ databases">
        <authorList>
            <person name="Catto M.A."/>
            <person name="Jacobson A."/>
            <person name="Kennedy G."/>
            <person name="Labadie P."/>
            <person name="Hunt B.G."/>
            <person name="Srinivasan R."/>
        </authorList>
    </citation>
    <scope>NUCLEOTIDE SEQUENCE</scope>
    <source>
        <strain evidence="7">PL_HMW_Pooled</strain>
        <tissue evidence="7">Head</tissue>
    </source>
</reference>
<dbReference type="Proteomes" id="UP001219518">
    <property type="component" value="Unassembled WGS sequence"/>
</dbReference>
<reference evidence="7" key="2">
    <citation type="journal article" date="2023" name="BMC Genomics">
        <title>Pest status, molecular evolution, and epigenetic factors derived from the genome assembly of Frankliniella fusca, a thysanopteran phytovirus vector.</title>
        <authorList>
            <person name="Catto M.A."/>
            <person name="Labadie P.E."/>
            <person name="Jacobson A.L."/>
            <person name="Kennedy G.G."/>
            <person name="Srinivasan R."/>
            <person name="Hunt B.G."/>
        </authorList>
    </citation>
    <scope>NUCLEOTIDE SEQUENCE</scope>
    <source>
        <strain evidence="7">PL_HMW_Pooled</strain>
    </source>
</reference>
<keyword evidence="3 7" id="KW-0347">Helicase</keyword>
<keyword evidence="4" id="KW-0067">ATP-binding</keyword>
<dbReference type="AlphaFoldDB" id="A0AAE1LN63"/>
<keyword evidence="8" id="KW-1185">Reference proteome</keyword>
<name>A0AAE1LN63_9NEOP</name>
<dbReference type="InterPro" id="IPR027417">
    <property type="entry name" value="P-loop_NTPase"/>
</dbReference>
<accession>A0AAE1LN63</accession>
<dbReference type="InterPro" id="IPR001650">
    <property type="entry name" value="Helicase_C-like"/>
</dbReference>
<dbReference type="Gene3D" id="3.40.50.300">
    <property type="entry name" value="P-loop containing nucleotide triphosphate hydrolases"/>
    <property type="match status" value="1"/>
</dbReference>
<feature type="domain" description="Helicase C-terminal" evidence="6">
    <location>
        <begin position="376"/>
        <end position="489"/>
    </location>
</feature>
<dbReference type="SMART" id="SM00490">
    <property type="entry name" value="HELICc"/>
    <property type="match status" value="1"/>
</dbReference>
<protein>
    <submittedName>
        <fullName evidence="7">Helicase POLQ-like</fullName>
    </submittedName>
</protein>
<dbReference type="Pfam" id="PF00271">
    <property type="entry name" value="Helicase_C"/>
    <property type="match status" value="1"/>
</dbReference>
<dbReference type="PROSITE" id="PS51194">
    <property type="entry name" value="HELICASE_CTER"/>
    <property type="match status" value="1"/>
</dbReference>
<evidence type="ECO:0000256" key="5">
    <source>
        <dbReference type="SAM" id="MobiDB-lite"/>
    </source>
</evidence>
<comment type="caution">
    <text evidence="7">The sequence shown here is derived from an EMBL/GenBank/DDBJ whole genome shotgun (WGS) entry which is preliminary data.</text>
</comment>
<evidence type="ECO:0000256" key="3">
    <source>
        <dbReference type="ARBA" id="ARBA00022806"/>
    </source>
</evidence>
<dbReference type="PANTHER" id="PTHR47961">
    <property type="entry name" value="DNA POLYMERASE THETA, PUTATIVE (AFU_ORTHOLOGUE AFUA_1G05260)-RELATED"/>
    <property type="match status" value="1"/>
</dbReference>
<evidence type="ECO:0000256" key="2">
    <source>
        <dbReference type="ARBA" id="ARBA00022801"/>
    </source>
</evidence>
<sequence>MHFLSLEPVKACSFSPQRCIFKTKISQSTTQSTSSSITVPKVVSRKSEEEELVQFASGQGSMTGAVGQHCHSNKGSVDTPPFQVKQEPSRTPMLEAKTSDHNSHQRRCSLRNDQGCVLKAVSPPSKKRKLTSVVKSPAREYNSKMEYKAVDSCKMTKGSIETSDKDNDFIAIISDESEGEMNVDWASDLKSKEEKENLDIFDSLFESSQTTSPKNIETCSGLRQLFNPTTPAPNGVMNSDVMVKDAGLEGTTQSTSSSITVPKVVSRKSEEEELIQFASGQGSMTGAVGQHCHSNKGSVDTPPFQVKLQQEPSRMPMLEANDMDFFGLGKNVKDAVFSTFDIQKLHPWQTNMLIKHIFENKEQKHGLLLAPTHSDDLKQEKKNLVGHLLQESKGMVDSVLLEGIKARMGFHTAALHPMERKAMEDAFSEGLILALSCTSTLAAGVNLPASRVIIASPYTWNGNDLITCSSYLQQVGRAGRGVRRGSGDD</sequence>
<keyword evidence="1" id="KW-0547">Nucleotide-binding</keyword>
<dbReference type="SUPFAM" id="SSF52540">
    <property type="entry name" value="P-loop containing nucleoside triphosphate hydrolases"/>
    <property type="match status" value="1"/>
</dbReference>
<gene>
    <name evidence="7" type="ORF">KUF71_013814</name>
</gene>
<dbReference type="GO" id="GO:0004386">
    <property type="term" value="F:helicase activity"/>
    <property type="evidence" value="ECO:0007669"/>
    <property type="project" value="UniProtKB-KW"/>
</dbReference>
<dbReference type="EMBL" id="JAHWGI010001231">
    <property type="protein sequence ID" value="KAK3925565.1"/>
    <property type="molecule type" value="Genomic_DNA"/>
</dbReference>